<dbReference type="EMBL" id="BART01000967">
    <property type="protein sequence ID" value="GAG59659.1"/>
    <property type="molecule type" value="Genomic_DNA"/>
</dbReference>
<accession>X0YT03</accession>
<name>X0YT03_9ZZZZ</name>
<evidence type="ECO:0000313" key="2">
    <source>
        <dbReference type="EMBL" id="GAG59659.1"/>
    </source>
</evidence>
<evidence type="ECO:0000259" key="1">
    <source>
        <dbReference type="Pfam" id="PF24850"/>
    </source>
</evidence>
<sequence length="183" mass="21305">MPVIYPRFSATVVEKKIKRLIVKLKITDIELESSKEEIIRQAVSKRLKIDMGKLVLNLESDIQIKLEKLEKSFSDLEMNISSSFDRIKRNIKKEIKVLNKKLYSELKRQNKFTVEGINKIYMNIFPDNNLQEREINIISYLNRYGFDFIDDLYSAVTACPIISQPLSFKIFAAIELSIPPLMA</sequence>
<dbReference type="AlphaFoldDB" id="X0YT03"/>
<reference evidence="2" key="1">
    <citation type="journal article" date="2014" name="Front. Microbiol.">
        <title>High frequency of phylogenetically diverse reductive dehalogenase-homologous genes in deep subseafloor sedimentary metagenomes.</title>
        <authorList>
            <person name="Kawai M."/>
            <person name="Futagami T."/>
            <person name="Toyoda A."/>
            <person name="Takaki Y."/>
            <person name="Nishi S."/>
            <person name="Hori S."/>
            <person name="Arai W."/>
            <person name="Tsubouchi T."/>
            <person name="Morono Y."/>
            <person name="Uchiyama I."/>
            <person name="Ito T."/>
            <person name="Fujiyama A."/>
            <person name="Inagaki F."/>
            <person name="Takami H."/>
        </authorList>
    </citation>
    <scope>NUCLEOTIDE SEQUENCE</scope>
    <source>
        <strain evidence="2">Expedition CK06-06</strain>
    </source>
</reference>
<protein>
    <recommendedName>
        <fullName evidence="1">Bacillithiol biosynthesis BshC C-terminal coiled-coil domain-containing protein</fullName>
    </recommendedName>
</protein>
<feature type="non-terminal residue" evidence="2">
    <location>
        <position position="183"/>
    </location>
</feature>
<feature type="domain" description="Bacillithiol biosynthesis BshC C-terminal coiled-coil" evidence="1">
    <location>
        <begin position="10"/>
        <end position="155"/>
    </location>
</feature>
<dbReference type="InterPro" id="IPR055399">
    <property type="entry name" value="CC_BshC"/>
</dbReference>
<organism evidence="2">
    <name type="scientific">marine sediment metagenome</name>
    <dbReference type="NCBI Taxonomy" id="412755"/>
    <lineage>
        <taxon>unclassified sequences</taxon>
        <taxon>metagenomes</taxon>
        <taxon>ecological metagenomes</taxon>
    </lineage>
</organism>
<dbReference type="Pfam" id="PF24850">
    <property type="entry name" value="CC_BshC"/>
    <property type="match status" value="1"/>
</dbReference>
<comment type="caution">
    <text evidence="2">The sequence shown here is derived from an EMBL/GenBank/DDBJ whole genome shotgun (WGS) entry which is preliminary data.</text>
</comment>
<gene>
    <name evidence="2" type="ORF">S01H4_03815</name>
</gene>
<proteinExistence type="predicted"/>